<comment type="caution">
    <text evidence="1">The sequence shown here is derived from an EMBL/GenBank/DDBJ whole genome shotgun (WGS) entry which is preliminary data.</text>
</comment>
<name>A0A0K9PWL8_ZOSMR</name>
<dbReference type="OMA" id="EETDCNV"/>
<evidence type="ECO:0000313" key="1">
    <source>
        <dbReference type="EMBL" id="KMZ72602.1"/>
    </source>
</evidence>
<accession>A0A0K9PWL8</accession>
<proteinExistence type="predicted"/>
<dbReference type="AlphaFoldDB" id="A0A0K9PWL8"/>
<protein>
    <submittedName>
        <fullName evidence="1">Proline-rich family protein</fullName>
    </submittedName>
</protein>
<keyword evidence="2" id="KW-1185">Reference proteome</keyword>
<dbReference type="PANTHER" id="PTHR35753:SF2">
    <property type="entry name" value="PROTEIN MAINTENANCE OF PSII UNDER HIGH LIGHT 1"/>
    <property type="match status" value="1"/>
</dbReference>
<dbReference type="GO" id="GO:0061635">
    <property type="term" value="P:regulation of protein complex stability"/>
    <property type="evidence" value="ECO:0007669"/>
    <property type="project" value="InterPro"/>
</dbReference>
<dbReference type="STRING" id="29655.A0A0K9PWL8"/>
<dbReference type="Proteomes" id="UP000036987">
    <property type="component" value="Unassembled WGS sequence"/>
</dbReference>
<dbReference type="EMBL" id="LFYR01000624">
    <property type="protein sequence ID" value="KMZ72602.1"/>
    <property type="molecule type" value="Genomic_DNA"/>
</dbReference>
<dbReference type="GO" id="GO:0009535">
    <property type="term" value="C:chloroplast thylakoid membrane"/>
    <property type="evidence" value="ECO:0007669"/>
    <property type="project" value="InterPro"/>
</dbReference>
<dbReference type="PANTHER" id="PTHR35753">
    <property type="entry name" value="PROTEIN MAINTENANCE OF PSII UNDER HIGH LIGHT 1"/>
    <property type="match status" value="1"/>
</dbReference>
<gene>
    <name evidence="1" type="ORF">ZOSMA_161G00540</name>
</gene>
<dbReference type="OrthoDB" id="1931594at2759"/>
<sequence>MAAASHSMLSATPHSHIFLGSTRSPDLSRRRNVRIFSSSDQEDCNDLECAPDKEVGKISMEWVASEKTQVVGTYPPKRKGWTGYVEKDTAGQTNIYAVEPVVYVSESSISSGEGGTSAEGTQNTAAVTAGIGLIAIAAASSILLQVGKNEAQAPIKDYNGPPLNYFIGKFKPASVLVADAPVAPSSGDLQEAPSVEST</sequence>
<reference evidence="2" key="1">
    <citation type="journal article" date="2016" name="Nature">
        <title>The genome of the seagrass Zostera marina reveals angiosperm adaptation to the sea.</title>
        <authorList>
            <person name="Olsen J.L."/>
            <person name="Rouze P."/>
            <person name="Verhelst B."/>
            <person name="Lin Y.-C."/>
            <person name="Bayer T."/>
            <person name="Collen J."/>
            <person name="Dattolo E."/>
            <person name="De Paoli E."/>
            <person name="Dittami S."/>
            <person name="Maumus F."/>
            <person name="Michel G."/>
            <person name="Kersting A."/>
            <person name="Lauritano C."/>
            <person name="Lohaus R."/>
            <person name="Toepel M."/>
            <person name="Tonon T."/>
            <person name="Vanneste K."/>
            <person name="Amirebrahimi M."/>
            <person name="Brakel J."/>
            <person name="Bostroem C."/>
            <person name="Chovatia M."/>
            <person name="Grimwood J."/>
            <person name="Jenkins J.W."/>
            <person name="Jueterbock A."/>
            <person name="Mraz A."/>
            <person name="Stam W.T."/>
            <person name="Tice H."/>
            <person name="Bornberg-Bauer E."/>
            <person name="Green P.J."/>
            <person name="Pearson G.A."/>
            <person name="Procaccini G."/>
            <person name="Duarte C.M."/>
            <person name="Schmutz J."/>
            <person name="Reusch T.B.H."/>
            <person name="Van de Peer Y."/>
        </authorList>
    </citation>
    <scope>NUCLEOTIDE SEQUENCE [LARGE SCALE GENOMIC DNA]</scope>
    <source>
        <strain evidence="2">cv. Finnish</strain>
    </source>
</reference>
<evidence type="ECO:0000313" key="2">
    <source>
        <dbReference type="Proteomes" id="UP000036987"/>
    </source>
</evidence>
<dbReference type="InterPro" id="IPR038936">
    <property type="entry name" value="MPH1"/>
</dbReference>
<organism evidence="1 2">
    <name type="scientific">Zostera marina</name>
    <name type="common">Eelgrass</name>
    <dbReference type="NCBI Taxonomy" id="29655"/>
    <lineage>
        <taxon>Eukaryota</taxon>
        <taxon>Viridiplantae</taxon>
        <taxon>Streptophyta</taxon>
        <taxon>Embryophyta</taxon>
        <taxon>Tracheophyta</taxon>
        <taxon>Spermatophyta</taxon>
        <taxon>Magnoliopsida</taxon>
        <taxon>Liliopsida</taxon>
        <taxon>Zosteraceae</taxon>
        <taxon>Zostera</taxon>
    </lineage>
</organism>